<comment type="caution">
    <text evidence="3">The sequence shown here is derived from an EMBL/GenBank/DDBJ whole genome shotgun (WGS) entry which is preliminary data.</text>
</comment>
<dbReference type="GO" id="GO:0016853">
    <property type="term" value="F:isomerase activity"/>
    <property type="evidence" value="ECO:0007669"/>
    <property type="project" value="UniProtKB-KW"/>
</dbReference>
<dbReference type="Proteomes" id="UP000539473">
    <property type="component" value="Unassembled WGS sequence"/>
</dbReference>
<dbReference type="AlphaFoldDB" id="A0A7W8KHG4"/>
<dbReference type="PANTHER" id="PTHR12110">
    <property type="entry name" value="HYDROXYPYRUVATE ISOMERASE"/>
    <property type="match status" value="1"/>
</dbReference>
<evidence type="ECO:0000313" key="3">
    <source>
        <dbReference type="EMBL" id="MBB5377985.1"/>
    </source>
</evidence>
<reference evidence="2" key="1">
    <citation type="journal article" date="2014" name="Int. J. Syst. Evol. Microbiol.">
        <title>Complete genome of a new Firmicutes species belonging to the dominant human colonic microbiota ('Ruminococcus bicirculans') reveals two chromosomes and a selective capacity to utilize plant glucans.</title>
        <authorList>
            <consortium name="NISC Comparative Sequencing Program"/>
            <person name="Wegmann U."/>
            <person name="Louis P."/>
            <person name="Goesmann A."/>
            <person name="Henrissat B."/>
            <person name="Duncan S.H."/>
            <person name="Flint H.J."/>
        </authorList>
    </citation>
    <scope>NUCLEOTIDE SEQUENCE</scope>
    <source>
        <strain evidence="2">CGMCC 1.18437</strain>
    </source>
</reference>
<feature type="domain" description="Xylose isomerase-like TIM barrel" evidence="1">
    <location>
        <begin position="47"/>
        <end position="260"/>
    </location>
</feature>
<proteinExistence type="predicted"/>
<organism evidence="3 4">
    <name type="scientific">Deinococcus metalli</name>
    <dbReference type="NCBI Taxonomy" id="1141878"/>
    <lineage>
        <taxon>Bacteria</taxon>
        <taxon>Thermotogati</taxon>
        <taxon>Deinococcota</taxon>
        <taxon>Deinococci</taxon>
        <taxon>Deinococcales</taxon>
        <taxon>Deinococcaceae</taxon>
        <taxon>Deinococcus</taxon>
    </lineage>
</organism>
<dbReference type="InterPro" id="IPR050312">
    <property type="entry name" value="IolE/XylAMocC-like"/>
</dbReference>
<dbReference type="InterPro" id="IPR036237">
    <property type="entry name" value="Xyl_isomerase-like_sf"/>
</dbReference>
<dbReference type="SUPFAM" id="SSF51658">
    <property type="entry name" value="Xylose isomerase-like"/>
    <property type="match status" value="1"/>
</dbReference>
<protein>
    <submittedName>
        <fullName evidence="3">Sugar phosphate isomerase/epimerase</fullName>
    </submittedName>
</protein>
<dbReference type="Pfam" id="PF01261">
    <property type="entry name" value="AP_endonuc_2"/>
    <property type="match status" value="1"/>
</dbReference>
<name>A0A7W8KHG4_9DEIO</name>
<dbReference type="RefSeq" id="WP_184114034.1">
    <property type="nucleotide sequence ID" value="NZ_BNAJ01000009.1"/>
</dbReference>
<reference evidence="3 4" key="3">
    <citation type="submission" date="2020-08" db="EMBL/GenBank/DDBJ databases">
        <title>Genomic Encyclopedia of Type Strains, Phase IV (KMG-IV): sequencing the most valuable type-strain genomes for metagenomic binning, comparative biology and taxonomic classification.</title>
        <authorList>
            <person name="Goeker M."/>
        </authorList>
    </citation>
    <scope>NUCLEOTIDE SEQUENCE [LARGE SCALE GENOMIC DNA]</scope>
    <source>
        <strain evidence="3 4">DSM 27521</strain>
    </source>
</reference>
<keyword evidence="5" id="KW-1185">Reference proteome</keyword>
<reference evidence="2" key="4">
    <citation type="submission" date="2024-05" db="EMBL/GenBank/DDBJ databases">
        <authorList>
            <person name="Sun Q."/>
            <person name="Zhou Y."/>
        </authorList>
    </citation>
    <scope>NUCLEOTIDE SEQUENCE</scope>
    <source>
        <strain evidence="2">CGMCC 1.18437</strain>
    </source>
</reference>
<dbReference type="Proteomes" id="UP000619376">
    <property type="component" value="Unassembled WGS sequence"/>
</dbReference>
<reference evidence="5" key="2">
    <citation type="journal article" date="2019" name="Int. J. Syst. Evol. Microbiol.">
        <title>The Global Catalogue of Microorganisms (GCM) 10K type strain sequencing project: providing services to taxonomists for standard genome sequencing and annotation.</title>
        <authorList>
            <consortium name="The Broad Institute Genomics Platform"/>
            <consortium name="The Broad Institute Genome Sequencing Center for Infectious Disease"/>
            <person name="Wu L."/>
            <person name="Ma J."/>
        </authorList>
    </citation>
    <scope>NUCLEOTIDE SEQUENCE [LARGE SCALE GENOMIC DNA]</scope>
    <source>
        <strain evidence="5">CGMCC 1.18437</strain>
    </source>
</reference>
<evidence type="ECO:0000313" key="2">
    <source>
        <dbReference type="EMBL" id="GHF53553.1"/>
    </source>
</evidence>
<sequence>MNVALNTASFAYRQTGYRGGDWGVACRTSREHFSPPATFRGRIAELLDEVRSLGYHDIELWHFHLHQRWWTPGHVNALQDELGQRGMRVVAYCGGVGDDLDEVRRGVELMTALDIPLFAGGGAMFSRERPEVVRVFREAGRVFAYENHPEPTPAAVLETVGPEDAGTLGVTIDTGWFGTQGYPADDAVRALRGRLRHVHLKDVRAAGTHETCGFGEGVVPLRAVVQALRETGYTGVLSVEHEPELFGPGPDLAAARRQLDGWLAETAQERA</sequence>
<dbReference type="Gene3D" id="3.20.20.150">
    <property type="entry name" value="Divalent-metal-dependent TIM barrel enzymes"/>
    <property type="match status" value="1"/>
</dbReference>
<evidence type="ECO:0000313" key="5">
    <source>
        <dbReference type="Proteomes" id="UP000619376"/>
    </source>
</evidence>
<gene>
    <name evidence="2" type="ORF">GCM10017781_32210</name>
    <name evidence="3" type="ORF">HNQ07_003486</name>
</gene>
<dbReference type="InterPro" id="IPR013022">
    <property type="entry name" value="Xyl_isomerase-like_TIM-brl"/>
</dbReference>
<evidence type="ECO:0000259" key="1">
    <source>
        <dbReference type="Pfam" id="PF01261"/>
    </source>
</evidence>
<evidence type="ECO:0000313" key="4">
    <source>
        <dbReference type="Proteomes" id="UP000539473"/>
    </source>
</evidence>
<accession>A0A7W8KHG4</accession>
<dbReference type="EMBL" id="BNAJ01000009">
    <property type="protein sequence ID" value="GHF53553.1"/>
    <property type="molecule type" value="Genomic_DNA"/>
</dbReference>
<keyword evidence="3" id="KW-0413">Isomerase</keyword>
<dbReference type="EMBL" id="JACHFK010000010">
    <property type="protein sequence ID" value="MBB5377985.1"/>
    <property type="molecule type" value="Genomic_DNA"/>
</dbReference>
<dbReference type="PANTHER" id="PTHR12110:SF41">
    <property type="entry name" value="INOSOSE DEHYDRATASE"/>
    <property type="match status" value="1"/>
</dbReference>